<dbReference type="CDD" id="cd00034">
    <property type="entry name" value="CSD"/>
    <property type="match status" value="1"/>
</dbReference>
<evidence type="ECO:0000313" key="5">
    <source>
        <dbReference type="Proteomes" id="UP000298663"/>
    </source>
</evidence>
<gene>
    <name evidence="4" type="ORF">L596_001163</name>
</gene>
<comment type="caution">
    <text evidence="4">The sequence shown here is derived from an EMBL/GenBank/DDBJ whole genome shotgun (WGS) entry which is preliminary data.</text>
</comment>
<comment type="subcellular location">
    <subcellularLocation>
        <location evidence="1">Nucleus</location>
    </subcellularLocation>
</comment>
<keyword evidence="5" id="KW-1185">Reference proteome</keyword>
<reference evidence="4 5" key="2">
    <citation type="journal article" date="2019" name="G3 (Bethesda)">
        <title>Hybrid Assembly of the Genome of the Entomopathogenic Nematode Steinernema carpocapsae Identifies the X-Chromosome.</title>
        <authorList>
            <person name="Serra L."/>
            <person name="Macchietto M."/>
            <person name="Macias-Munoz A."/>
            <person name="McGill C.J."/>
            <person name="Rodriguez I.M."/>
            <person name="Rodriguez B."/>
            <person name="Murad R."/>
            <person name="Mortazavi A."/>
        </authorList>
    </citation>
    <scope>NUCLEOTIDE SEQUENCE [LARGE SCALE GENOMIC DNA]</scope>
    <source>
        <strain evidence="4 5">ALL</strain>
    </source>
</reference>
<evidence type="ECO:0000256" key="2">
    <source>
        <dbReference type="ARBA" id="ARBA00023242"/>
    </source>
</evidence>
<dbReference type="Proteomes" id="UP000298663">
    <property type="component" value="Chromosome X"/>
</dbReference>
<dbReference type="InterPro" id="IPR008251">
    <property type="entry name" value="Chromo_shadow_dom"/>
</dbReference>
<feature type="domain" description="Chromo shadow" evidence="3">
    <location>
        <begin position="31"/>
        <end position="81"/>
    </location>
</feature>
<name>A0A4U8ULH5_STECR</name>
<protein>
    <recommendedName>
        <fullName evidence="3">Chromo shadow domain-containing protein</fullName>
    </recommendedName>
</protein>
<evidence type="ECO:0000259" key="3">
    <source>
        <dbReference type="Pfam" id="PF01393"/>
    </source>
</evidence>
<dbReference type="Pfam" id="PF01393">
    <property type="entry name" value="Chromo_shadow"/>
    <property type="match status" value="1"/>
</dbReference>
<accession>A0A4U8ULH5</accession>
<dbReference type="Gene3D" id="2.40.50.40">
    <property type="match status" value="1"/>
</dbReference>
<evidence type="ECO:0000256" key="1">
    <source>
        <dbReference type="ARBA" id="ARBA00004123"/>
    </source>
</evidence>
<evidence type="ECO:0000313" key="4">
    <source>
        <dbReference type="EMBL" id="TMS33419.1"/>
    </source>
</evidence>
<dbReference type="SUPFAM" id="SSF54160">
    <property type="entry name" value="Chromo domain-like"/>
    <property type="match status" value="1"/>
</dbReference>
<reference evidence="4 5" key="1">
    <citation type="journal article" date="2015" name="Genome Biol.">
        <title>Comparative genomics of Steinernema reveals deeply conserved gene regulatory networks.</title>
        <authorList>
            <person name="Dillman A.R."/>
            <person name="Macchietto M."/>
            <person name="Porter C.F."/>
            <person name="Rogers A."/>
            <person name="Williams B."/>
            <person name="Antoshechkin I."/>
            <person name="Lee M.M."/>
            <person name="Goodwin Z."/>
            <person name="Lu X."/>
            <person name="Lewis E.E."/>
            <person name="Goodrich-Blair H."/>
            <person name="Stock S.P."/>
            <person name="Adams B.J."/>
            <person name="Sternberg P.W."/>
            <person name="Mortazavi A."/>
        </authorList>
    </citation>
    <scope>NUCLEOTIDE SEQUENCE [LARGE SCALE GENOMIC DNA]</scope>
    <source>
        <strain evidence="4 5">ALL</strain>
    </source>
</reference>
<dbReference type="GO" id="GO:0005634">
    <property type="term" value="C:nucleus"/>
    <property type="evidence" value="ECO:0007669"/>
    <property type="project" value="UniProtKB-SubCell"/>
</dbReference>
<dbReference type="AlphaFoldDB" id="A0A4U8ULH5"/>
<dbReference type="EMBL" id="CM016762">
    <property type="protein sequence ID" value="TMS33419.1"/>
    <property type="molecule type" value="Genomic_DNA"/>
</dbReference>
<dbReference type="OrthoDB" id="433924at2759"/>
<sequence length="84" mass="9548">MEVEQPVLAPAPAIDYSLDSSYRVVNGAKVKKITGVSNVRPEEVMVIVEYDDKGIEAVPSRILRNYFSSKLIDFYESKLDFRHL</sequence>
<dbReference type="InterPro" id="IPR016197">
    <property type="entry name" value="Chromo-like_dom_sf"/>
</dbReference>
<proteinExistence type="predicted"/>
<keyword evidence="2" id="KW-0539">Nucleus</keyword>
<dbReference type="EMBL" id="AZBU02000001">
    <property type="protein sequence ID" value="TMS33419.1"/>
    <property type="molecule type" value="Genomic_DNA"/>
</dbReference>
<organism evidence="4 5">
    <name type="scientific">Steinernema carpocapsae</name>
    <name type="common">Entomopathogenic nematode</name>
    <dbReference type="NCBI Taxonomy" id="34508"/>
    <lineage>
        <taxon>Eukaryota</taxon>
        <taxon>Metazoa</taxon>
        <taxon>Ecdysozoa</taxon>
        <taxon>Nematoda</taxon>
        <taxon>Chromadorea</taxon>
        <taxon>Rhabditida</taxon>
        <taxon>Tylenchina</taxon>
        <taxon>Panagrolaimomorpha</taxon>
        <taxon>Strongyloidoidea</taxon>
        <taxon>Steinernematidae</taxon>
        <taxon>Steinernema</taxon>
    </lineage>
</organism>